<evidence type="ECO:0000256" key="4">
    <source>
        <dbReference type="SAM" id="SignalP"/>
    </source>
</evidence>
<evidence type="ECO:0000256" key="2">
    <source>
        <dbReference type="ARBA" id="ARBA00023157"/>
    </source>
</evidence>
<evidence type="ECO:0000313" key="6">
    <source>
        <dbReference type="EMBL" id="KIH49515.1"/>
    </source>
</evidence>
<keyword evidence="7" id="KW-1185">Reference proteome</keyword>
<dbReference type="InterPro" id="IPR000152">
    <property type="entry name" value="EGF-type_Asp/Asn_hydroxyl_site"/>
</dbReference>
<dbReference type="FunFam" id="2.10.25.10:FF:000291">
    <property type="entry name" value="Transmembrane matrix receptor MUP-4"/>
    <property type="match status" value="1"/>
</dbReference>
<dbReference type="Gene3D" id="2.10.25.10">
    <property type="entry name" value="Laminin"/>
    <property type="match status" value="2"/>
</dbReference>
<evidence type="ECO:0000256" key="3">
    <source>
        <dbReference type="PROSITE-ProRule" id="PRU00076"/>
    </source>
</evidence>
<keyword evidence="2" id="KW-1015">Disulfide bond</keyword>
<sequence length="173" mass="19756">LHFPVFHSLYFCIGSFTFLLNVPIFVEFQCVEVVNECTTGKADCSCNADCFDRAEGYECKCRPGFVDASPDTVHYPGRVCNKPKSPEHYGQTSRQQCGPNEECRFNAKGEMVCQCKRGAVQQRDGKCKVFSQCERMNECDRNAICSNTYDGFKCQCKVSRFHFRDFCDLYSSE</sequence>
<dbReference type="InterPro" id="IPR049883">
    <property type="entry name" value="NOTCH1_EGF-like"/>
</dbReference>
<dbReference type="SMART" id="SM00181">
    <property type="entry name" value="EGF"/>
    <property type="match status" value="2"/>
</dbReference>
<keyword evidence="4" id="KW-0732">Signal</keyword>
<keyword evidence="1 3" id="KW-0245">EGF-like domain</keyword>
<evidence type="ECO:0000259" key="5">
    <source>
        <dbReference type="PROSITE" id="PS50026"/>
    </source>
</evidence>
<dbReference type="EMBL" id="KN753084">
    <property type="protein sequence ID" value="KIH49515.1"/>
    <property type="molecule type" value="Genomic_DNA"/>
</dbReference>
<accession>A0A0C2FLP5</accession>
<dbReference type="OrthoDB" id="10040649at2759"/>
<feature type="non-terminal residue" evidence="6">
    <location>
        <position position="1"/>
    </location>
</feature>
<protein>
    <submittedName>
        <fullName evidence="6">EGF-like domain protein</fullName>
    </submittedName>
</protein>
<dbReference type="Proteomes" id="UP000054047">
    <property type="component" value="Unassembled WGS sequence"/>
</dbReference>
<dbReference type="PROSITE" id="PS00010">
    <property type="entry name" value="ASX_HYDROXYL"/>
    <property type="match status" value="2"/>
</dbReference>
<evidence type="ECO:0000256" key="1">
    <source>
        <dbReference type="ARBA" id="ARBA00022536"/>
    </source>
</evidence>
<dbReference type="AlphaFoldDB" id="A0A0C2FLP5"/>
<organism evidence="6 7">
    <name type="scientific">Ancylostoma duodenale</name>
    <dbReference type="NCBI Taxonomy" id="51022"/>
    <lineage>
        <taxon>Eukaryota</taxon>
        <taxon>Metazoa</taxon>
        <taxon>Ecdysozoa</taxon>
        <taxon>Nematoda</taxon>
        <taxon>Chromadorea</taxon>
        <taxon>Rhabditida</taxon>
        <taxon>Rhabditina</taxon>
        <taxon>Rhabditomorpha</taxon>
        <taxon>Strongyloidea</taxon>
        <taxon>Ancylostomatidae</taxon>
        <taxon>Ancylostomatinae</taxon>
        <taxon>Ancylostoma</taxon>
    </lineage>
</organism>
<feature type="chain" id="PRO_5002148624" evidence="4">
    <location>
        <begin position="29"/>
        <end position="173"/>
    </location>
</feature>
<dbReference type="SUPFAM" id="SSF57196">
    <property type="entry name" value="EGF/Laminin"/>
    <property type="match status" value="1"/>
</dbReference>
<dbReference type="InterPro" id="IPR001881">
    <property type="entry name" value="EGF-like_Ca-bd_dom"/>
</dbReference>
<proteinExistence type="predicted"/>
<name>A0A0C2FLP5_9BILA</name>
<evidence type="ECO:0000313" key="7">
    <source>
        <dbReference type="Proteomes" id="UP000054047"/>
    </source>
</evidence>
<dbReference type="InterPro" id="IPR000742">
    <property type="entry name" value="EGF"/>
</dbReference>
<dbReference type="SMART" id="SM00179">
    <property type="entry name" value="EGF_CA"/>
    <property type="match status" value="2"/>
</dbReference>
<feature type="signal peptide" evidence="4">
    <location>
        <begin position="1"/>
        <end position="28"/>
    </location>
</feature>
<dbReference type="PROSITE" id="PS50026">
    <property type="entry name" value="EGF_3"/>
    <property type="match status" value="1"/>
</dbReference>
<feature type="domain" description="EGF-like" evidence="5">
    <location>
        <begin position="129"/>
        <end position="168"/>
    </location>
</feature>
<comment type="caution">
    <text evidence="3">Lacks conserved residue(s) required for the propagation of feature annotation.</text>
</comment>
<reference evidence="6 7" key="1">
    <citation type="submission" date="2013-12" db="EMBL/GenBank/DDBJ databases">
        <title>Draft genome of the parsitic nematode Ancylostoma duodenale.</title>
        <authorList>
            <person name="Mitreva M."/>
        </authorList>
    </citation>
    <scope>NUCLEOTIDE SEQUENCE [LARGE SCALE GENOMIC DNA]</scope>
    <source>
        <strain evidence="6 7">Zhejiang</strain>
    </source>
</reference>
<gene>
    <name evidence="6" type="ORF">ANCDUO_20410</name>
</gene>
<dbReference type="GO" id="GO:0005509">
    <property type="term" value="F:calcium ion binding"/>
    <property type="evidence" value="ECO:0007669"/>
    <property type="project" value="InterPro"/>
</dbReference>
<dbReference type="Pfam" id="PF07645">
    <property type="entry name" value="EGF_CA"/>
    <property type="match status" value="2"/>
</dbReference>